<reference evidence="9 10" key="1">
    <citation type="journal article" date="2020" name="Nat. Commun.">
        <title>Genome of Tripterygium wilfordii and identification of cytochrome P450 involved in triptolide biosynthesis.</title>
        <authorList>
            <person name="Tu L."/>
            <person name="Su P."/>
            <person name="Zhang Z."/>
            <person name="Gao L."/>
            <person name="Wang J."/>
            <person name="Hu T."/>
            <person name="Zhou J."/>
            <person name="Zhang Y."/>
            <person name="Zhao Y."/>
            <person name="Liu Y."/>
            <person name="Song Y."/>
            <person name="Tong Y."/>
            <person name="Lu Y."/>
            <person name="Yang J."/>
            <person name="Xu C."/>
            <person name="Jia M."/>
            <person name="Peters R.J."/>
            <person name="Huang L."/>
            <person name="Gao W."/>
        </authorList>
    </citation>
    <scope>NUCLEOTIDE SEQUENCE [LARGE SCALE GENOMIC DNA]</scope>
    <source>
        <strain evidence="10">cv. XIE 37</strain>
        <tissue evidence="9">Leaf</tissue>
    </source>
</reference>
<comment type="subcellular location">
    <subcellularLocation>
        <location evidence="1">Endoplasmic reticulum membrane</location>
    </subcellularLocation>
</comment>
<dbReference type="GO" id="GO:0005789">
    <property type="term" value="C:endoplasmic reticulum membrane"/>
    <property type="evidence" value="ECO:0007669"/>
    <property type="project" value="UniProtKB-SubCell"/>
</dbReference>
<gene>
    <name evidence="9" type="ORF">HS088_TW13G01545</name>
</gene>
<comment type="caution">
    <text evidence="9">The sequence shown here is derived from an EMBL/GenBank/DDBJ whole genome shotgun (WGS) entry which is preliminary data.</text>
</comment>
<evidence type="ECO:0000256" key="6">
    <source>
        <dbReference type="ARBA" id="ARBA00023136"/>
    </source>
</evidence>
<keyword evidence="6 8" id="KW-0472">Membrane</keyword>
<dbReference type="Proteomes" id="UP000593562">
    <property type="component" value="Unassembled WGS sequence"/>
</dbReference>
<evidence type="ECO:0000256" key="4">
    <source>
        <dbReference type="ARBA" id="ARBA00022824"/>
    </source>
</evidence>
<accession>A0A7J7CX87</accession>
<organism evidence="9 10">
    <name type="scientific">Tripterygium wilfordii</name>
    <name type="common">Thunder God vine</name>
    <dbReference type="NCBI Taxonomy" id="458696"/>
    <lineage>
        <taxon>Eukaryota</taxon>
        <taxon>Viridiplantae</taxon>
        <taxon>Streptophyta</taxon>
        <taxon>Embryophyta</taxon>
        <taxon>Tracheophyta</taxon>
        <taxon>Spermatophyta</taxon>
        <taxon>Magnoliopsida</taxon>
        <taxon>eudicotyledons</taxon>
        <taxon>Gunneridae</taxon>
        <taxon>Pentapetalae</taxon>
        <taxon>rosids</taxon>
        <taxon>fabids</taxon>
        <taxon>Celastrales</taxon>
        <taxon>Celastraceae</taxon>
        <taxon>Tripterygium</taxon>
    </lineage>
</organism>
<dbReference type="PANTHER" id="PTHR10868">
    <property type="entry name" value="SIGMA 1-TYPE OPIOID RECEPTOR-RELATED"/>
    <property type="match status" value="1"/>
</dbReference>
<dbReference type="PANTHER" id="PTHR10868:SF1">
    <property type="entry name" value="SIGMA NON-OPIOID INTRACELLULAR RECEPTOR 1"/>
    <property type="match status" value="1"/>
</dbReference>
<evidence type="ECO:0000256" key="7">
    <source>
        <dbReference type="SAM" id="MobiDB-lite"/>
    </source>
</evidence>
<comment type="similarity">
    <text evidence="2">Belongs to the ERG2 family.</text>
</comment>
<evidence type="ECO:0000256" key="8">
    <source>
        <dbReference type="SAM" id="Phobius"/>
    </source>
</evidence>
<evidence type="ECO:0000313" key="9">
    <source>
        <dbReference type="EMBL" id="KAF5738644.1"/>
    </source>
</evidence>
<evidence type="ECO:0000256" key="1">
    <source>
        <dbReference type="ARBA" id="ARBA00004586"/>
    </source>
</evidence>
<evidence type="ECO:0000256" key="2">
    <source>
        <dbReference type="ARBA" id="ARBA00007141"/>
    </source>
</evidence>
<keyword evidence="5 8" id="KW-1133">Transmembrane helix</keyword>
<dbReference type="InterPro" id="IPR006716">
    <property type="entry name" value="ERG2_sigma1_rcpt-like"/>
</dbReference>
<dbReference type="InParanoid" id="A0A7J7CX87"/>
<dbReference type="EMBL" id="JAAARO010000013">
    <property type="protein sequence ID" value="KAF5738644.1"/>
    <property type="molecule type" value="Genomic_DNA"/>
</dbReference>
<name>A0A7J7CX87_TRIWF</name>
<evidence type="ECO:0000313" key="10">
    <source>
        <dbReference type="Proteomes" id="UP000593562"/>
    </source>
</evidence>
<keyword evidence="3 8" id="KW-0812">Transmembrane</keyword>
<keyword evidence="10" id="KW-1185">Reference proteome</keyword>
<feature type="compositionally biased region" description="Low complexity" evidence="7">
    <location>
        <begin position="8"/>
        <end position="20"/>
    </location>
</feature>
<sequence>MKSHFTASSSSSGTTSTTTTAMEERDSCYFPGCRKDANCDCDICLASINATLDLMPISIKKSSLTKFSGPGSCVERTPISFDPSIMSTPRSNTTQNLEPPALKSTARVRFNEKSENRGSNNLGFRAGTRSFLRRLILCFSLILVVEIGFSWMVSGIFRPVLSPEVVTSIGHKSSVTRDLNGRLRFLQNELKILVDGKVSNCSYANSAWKIHQNNLFLNSRCTLYKSAIEEVSVWGWPLQTSGLVPTGFSSRSFTTLSGRVTEKKWSTSVVQLDPNTWVLDYQLSSVMNHNSRLVSAAMELLKYKISSIVEKMKQELWLLSTAFENQYIQFTAKEQVKIPT</sequence>
<keyword evidence="4" id="KW-0256">Endoplasmic reticulum</keyword>
<protein>
    <submittedName>
        <fullName evidence="9">Uncharacterized protein</fullName>
    </submittedName>
</protein>
<evidence type="ECO:0000256" key="5">
    <source>
        <dbReference type="ARBA" id="ARBA00022989"/>
    </source>
</evidence>
<dbReference type="FunCoup" id="A0A7J7CX87">
    <property type="interactions" value="294"/>
</dbReference>
<feature type="transmembrane region" description="Helical" evidence="8">
    <location>
        <begin position="135"/>
        <end position="157"/>
    </location>
</feature>
<feature type="region of interest" description="Disordered" evidence="7">
    <location>
        <begin position="1"/>
        <end position="21"/>
    </location>
</feature>
<proteinExistence type="inferred from homology"/>
<evidence type="ECO:0000256" key="3">
    <source>
        <dbReference type="ARBA" id="ARBA00022692"/>
    </source>
</evidence>
<dbReference type="AlphaFoldDB" id="A0A7J7CX87"/>